<dbReference type="Proteomes" id="UP000198211">
    <property type="component" value="Unassembled WGS sequence"/>
</dbReference>
<dbReference type="GO" id="GO:0003964">
    <property type="term" value="F:RNA-directed DNA polymerase activity"/>
    <property type="evidence" value="ECO:0007669"/>
    <property type="project" value="UniProtKB-KW"/>
</dbReference>
<evidence type="ECO:0000256" key="4">
    <source>
        <dbReference type="ARBA" id="ARBA00022759"/>
    </source>
</evidence>
<dbReference type="InterPro" id="IPR050951">
    <property type="entry name" value="Retrovirus_Pol_polyprotein"/>
</dbReference>
<name>A0A225W3U2_9STRA</name>
<sequence length="726" mass="82271">MEGYQDVYRLSASTLIDELLVGFEKALCFMSLHMASGFCTIRMTERAKLISTFRLPVRIVRLPSVEEAEVDQEVLNYLNLDPQDDRPPECGVPGCTSCENDHATRLLPTRTDQMTVFKRNIPAPTQMSSVLGCSSYIGDIAHGAPTWDALLRYWNISASLPKSEFGKLSISYLSHEISAERIRMTPKIAKGVQDLLFPTTMKGVQSFMGSLNYYHEFIEDYPELSDDQVRSGRDLTRAKKTFEIGKRKIVSTSVLRHPDRTKPFIIIPHANQWDACAVLDQERDGLIQPVRLTGRILHDEELWYGIVEKEVIAVLRFSKALIQGCPLIVYTRHSVLKRTMKSKTADGRCVPWGVLILQWNIDIRKNQREEDELAAILGAGITPRDHLDEIAEELIPARGRAKPPLVISVEMLEDTFEGIVLSFDGATKTATRQGSCGCILWELPGWKILDAQGFILESVTMNDAEYCGTPERPKHGTSQGHFDQAADFQTSKTLLLGKSWGAQEDNERRHLEQISKIQEKLMKSSEAHPAESHPGLMVIQDEGNSLALGTLTFWMQWQLHYRMAKILPAFEADQHHKDHSTLWNTNGRYRGVLKCTRKQDEYLCDIRDFLNGEVDRFTPRKFRKIAKDPDLFALDAPSRCGRPRDAQDELRLVVPTTLRDDILHYAHEDFQGGHLGRYQAKHQGIKRSHEKLRSGITGPGHVERHVKKCVDCSSGKEHPSNLDRSP</sequence>
<dbReference type="Gene3D" id="1.10.340.70">
    <property type="match status" value="1"/>
</dbReference>
<keyword evidence="9" id="KW-1185">Reference proteome</keyword>
<dbReference type="InterPro" id="IPR043502">
    <property type="entry name" value="DNA/RNA_pol_sf"/>
</dbReference>
<keyword evidence="5" id="KW-0378">Hydrolase</keyword>
<protein>
    <submittedName>
        <fullName evidence="8">Reverse transcriptase</fullName>
    </submittedName>
</protein>
<evidence type="ECO:0000256" key="3">
    <source>
        <dbReference type="ARBA" id="ARBA00022722"/>
    </source>
</evidence>
<dbReference type="Pfam" id="PF17917">
    <property type="entry name" value="RT_RNaseH"/>
    <property type="match status" value="1"/>
</dbReference>
<dbReference type="InterPro" id="IPR043128">
    <property type="entry name" value="Rev_trsase/Diguanyl_cyclase"/>
</dbReference>
<comment type="caution">
    <text evidence="8">The sequence shown here is derived from an EMBL/GenBank/DDBJ whole genome shotgun (WGS) entry which is preliminary data.</text>
</comment>
<keyword evidence="2" id="KW-0548">Nucleotidyltransferase</keyword>
<dbReference type="SUPFAM" id="SSF56672">
    <property type="entry name" value="DNA/RNA polymerases"/>
    <property type="match status" value="1"/>
</dbReference>
<keyword evidence="1" id="KW-0808">Transferase</keyword>
<gene>
    <name evidence="8" type="ORF">PHMEG_00015061</name>
</gene>
<evidence type="ECO:0000256" key="1">
    <source>
        <dbReference type="ARBA" id="ARBA00022679"/>
    </source>
</evidence>
<dbReference type="Gene3D" id="3.30.70.270">
    <property type="match status" value="2"/>
</dbReference>
<accession>A0A225W3U2</accession>
<evidence type="ECO:0000256" key="5">
    <source>
        <dbReference type="ARBA" id="ARBA00022801"/>
    </source>
</evidence>
<evidence type="ECO:0000259" key="7">
    <source>
        <dbReference type="Pfam" id="PF17917"/>
    </source>
</evidence>
<dbReference type="AlphaFoldDB" id="A0A225W3U2"/>
<keyword evidence="3" id="KW-0540">Nuclease</keyword>
<reference evidence="9" key="1">
    <citation type="submission" date="2017-03" db="EMBL/GenBank/DDBJ databases">
        <title>Phytopthora megakarya and P. palmivora, two closely related causual agents of cacao black pod achieved similar genome size and gene model numbers by different mechanisms.</title>
        <authorList>
            <person name="Ali S."/>
            <person name="Shao J."/>
            <person name="Larry D.J."/>
            <person name="Kronmiller B."/>
            <person name="Shen D."/>
            <person name="Strem M.D."/>
            <person name="Melnick R.L."/>
            <person name="Guiltinan M.J."/>
            <person name="Tyler B.M."/>
            <person name="Meinhardt L.W."/>
            <person name="Bailey B.A."/>
        </authorList>
    </citation>
    <scope>NUCLEOTIDE SEQUENCE [LARGE SCALE GENOMIC DNA]</scope>
    <source>
        <strain evidence="9">zdho120</strain>
    </source>
</reference>
<dbReference type="InterPro" id="IPR041373">
    <property type="entry name" value="RT_RNaseH"/>
</dbReference>
<keyword evidence="4" id="KW-0255">Endonuclease</keyword>
<proteinExistence type="predicted"/>
<dbReference type="PANTHER" id="PTHR37984">
    <property type="entry name" value="PROTEIN CBG26694"/>
    <property type="match status" value="1"/>
</dbReference>
<keyword evidence="6 8" id="KW-0695">RNA-directed DNA polymerase</keyword>
<organism evidence="8 9">
    <name type="scientific">Phytophthora megakarya</name>
    <dbReference type="NCBI Taxonomy" id="4795"/>
    <lineage>
        <taxon>Eukaryota</taxon>
        <taxon>Sar</taxon>
        <taxon>Stramenopiles</taxon>
        <taxon>Oomycota</taxon>
        <taxon>Peronosporomycetes</taxon>
        <taxon>Peronosporales</taxon>
        <taxon>Peronosporaceae</taxon>
        <taxon>Phytophthora</taxon>
    </lineage>
</organism>
<dbReference type="EMBL" id="NBNE01002008">
    <property type="protein sequence ID" value="OWZ11858.1"/>
    <property type="molecule type" value="Genomic_DNA"/>
</dbReference>
<evidence type="ECO:0000313" key="8">
    <source>
        <dbReference type="EMBL" id="OWZ11858.1"/>
    </source>
</evidence>
<evidence type="ECO:0000313" key="9">
    <source>
        <dbReference type="Proteomes" id="UP000198211"/>
    </source>
</evidence>
<dbReference type="GO" id="GO:0016787">
    <property type="term" value="F:hydrolase activity"/>
    <property type="evidence" value="ECO:0007669"/>
    <property type="project" value="UniProtKB-KW"/>
</dbReference>
<evidence type="ECO:0000256" key="6">
    <source>
        <dbReference type="ARBA" id="ARBA00022918"/>
    </source>
</evidence>
<evidence type="ECO:0000256" key="2">
    <source>
        <dbReference type="ARBA" id="ARBA00022695"/>
    </source>
</evidence>
<feature type="domain" description="Reverse transcriptase RNase H-like" evidence="7">
    <location>
        <begin position="259"/>
        <end position="356"/>
    </location>
</feature>
<dbReference type="GO" id="GO:0004519">
    <property type="term" value="F:endonuclease activity"/>
    <property type="evidence" value="ECO:0007669"/>
    <property type="project" value="UniProtKB-KW"/>
</dbReference>
<dbReference type="PANTHER" id="PTHR37984:SF5">
    <property type="entry name" value="PROTEIN NYNRIN-LIKE"/>
    <property type="match status" value="1"/>
</dbReference>